<keyword evidence="2" id="KW-1185">Reference proteome</keyword>
<evidence type="ECO:0000313" key="2">
    <source>
        <dbReference type="Proteomes" id="UP000812267"/>
    </source>
</evidence>
<organism evidence="1 2">
    <name type="scientific">Mycoplasma zalophidermidis</name>
    <dbReference type="NCBI Taxonomy" id="398174"/>
    <lineage>
        <taxon>Bacteria</taxon>
        <taxon>Bacillati</taxon>
        <taxon>Mycoplasmatota</taxon>
        <taxon>Mollicutes</taxon>
        <taxon>Mycoplasmataceae</taxon>
        <taxon>Mycoplasma</taxon>
    </lineage>
</organism>
<sequence>MFLSKKYIDSKNIQVFLDINKKYGDQIYEIYQRIKILKPNNNSSEIIEIKTNLENVFKLYENKIQENRQLLKQENSKILSYFEEINKKQDKFKLTNEILLSILPDPSVVDEENNFHKGIETNILYIQNNEKIIFLQEFIKKINNLDYLISTWKNKIENINDQTKKAIANAYLDGLNEEYENLKKIQLIMWLKKNISQTKTKYIQQIY</sequence>
<dbReference type="EMBL" id="JAHMHK010000008">
    <property type="protein sequence ID" value="MBU4693933.1"/>
    <property type="molecule type" value="Genomic_DNA"/>
</dbReference>
<gene>
    <name evidence="1" type="ORF">KQ878_03500</name>
</gene>
<reference evidence="1" key="1">
    <citation type="submission" date="2021-06" db="EMBL/GenBank/DDBJ databases">
        <title>Novel Mycoplasma species detected in California sea lions (Zalophus californianus) from the USA.</title>
        <authorList>
            <person name="Volokhov D.V."/>
            <person name="Furtak V.A."/>
            <person name="Zagorodnyaya T.A."/>
        </authorList>
    </citation>
    <scope>NUCLEOTIDE SEQUENCE [LARGE SCALE GENOMIC DNA]</scope>
    <source>
        <strain evidence="1">CSL 4779</strain>
    </source>
</reference>
<dbReference type="Proteomes" id="UP000812267">
    <property type="component" value="Unassembled WGS sequence"/>
</dbReference>
<accession>A0ABS6DTW8</accession>
<evidence type="ECO:0000313" key="1">
    <source>
        <dbReference type="EMBL" id="MBU4693933.1"/>
    </source>
</evidence>
<protein>
    <submittedName>
        <fullName evidence="1">Uncharacterized protein</fullName>
    </submittedName>
</protein>
<name>A0ABS6DTW8_9MOLU</name>
<dbReference type="RefSeq" id="WP_216505726.1">
    <property type="nucleotide sequence ID" value="NZ_JAHMHJ010000008.1"/>
</dbReference>
<comment type="caution">
    <text evidence="1">The sequence shown here is derived from an EMBL/GenBank/DDBJ whole genome shotgun (WGS) entry which is preliminary data.</text>
</comment>
<proteinExistence type="predicted"/>